<dbReference type="Pfam" id="PF19856">
    <property type="entry name" value="DUF6331"/>
    <property type="match status" value="1"/>
</dbReference>
<dbReference type="EMBL" id="SAUZ01000029">
    <property type="protein sequence ID" value="RWR17302.1"/>
    <property type="molecule type" value="Genomic_DNA"/>
</dbReference>
<sequence>MPVDPADLTAPSRWSGPAAVTLRDFLAGHPARNIGAMEDHQIALDYPLLGLIKHCETLCEAACCGVDAFDFSPIHIASSLIRYTGKIESEEVDKVLSQLRNLDVEAERLTRDGGTTSIEVMNQVFNGPALFALSATIRDSLTKAVQLVADVQRFS</sequence>
<dbReference type="Proteomes" id="UP000284476">
    <property type="component" value="Unassembled WGS sequence"/>
</dbReference>
<evidence type="ECO:0000313" key="1">
    <source>
        <dbReference type="EMBL" id="RWR17302.1"/>
    </source>
</evidence>
<name>A0A443J9V0_9RHOB</name>
<gene>
    <name evidence="1" type="ORF">D2T30_19325</name>
</gene>
<dbReference type="InterPro" id="IPR046294">
    <property type="entry name" value="DUF6331"/>
</dbReference>
<comment type="caution">
    <text evidence="1">The sequence shown here is derived from an EMBL/GenBank/DDBJ whole genome shotgun (WGS) entry which is preliminary data.</text>
</comment>
<reference evidence="1 2" key="1">
    <citation type="submission" date="2019-01" db="EMBL/GenBank/DDBJ databases">
        <title>Sinorhodobacter populi sp. nov. isolated from the symptomatic bark tissue of Populus euramericana canker.</title>
        <authorList>
            <person name="Xu G."/>
        </authorList>
    </citation>
    <scope>NUCLEOTIDE SEQUENCE [LARGE SCALE GENOMIC DNA]</scope>
    <source>
        <strain evidence="1 2">SK2B-1</strain>
    </source>
</reference>
<evidence type="ECO:0000313" key="2">
    <source>
        <dbReference type="Proteomes" id="UP000284476"/>
    </source>
</evidence>
<protein>
    <submittedName>
        <fullName evidence="1">Uncharacterized protein</fullName>
    </submittedName>
</protein>
<dbReference type="AlphaFoldDB" id="A0A443J9V0"/>
<accession>A0A443J9V0</accession>
<reference evidence="1 2" key="2">
    <citation type="submission" date="2019-01" db="EMBL/GenBank/DDBJ databases">
        <authorList>
            <person name="Li Y."/>
        </authorList>
    </citation>
    <scope>NUCLEOTIDE SEQUENCE [LARGE SCALE GENOMIC DNA]</scope>
    <source>
        <strain evidence="1 2">SK2B-1</strain>
    </source>
</reference>
<proteinExistence type="predicted"/>
<dbReference type="RefSeq" id="WP_128187690.1">
    <property type="nucleotide sequence ID" value="NZ_JBHRSO010000009.1"/>
</dbReference>
<organism evidence="1 2">
    <name type="scientific">Paenirhodobacter populi</name>
    <dbReference type="NCBI Taxonomy" id="2306993"/>
    <lineage>
        <taxon>Bacteria</taxon>
        <taxon>Pseudomonadati</taxon>
        <taxon>Pseudomonadota</taxon>
        <taxon>Alphaproteobacteria</taxon>
        <taxon>Rhodobacterales</taxon>
        <taxon>Rhodobacter group</taxon>
        <taxon>Paenirhodobacter</taxon>
    </lineage>
</organism>